<keyword evidence="6" id="KW-1185">Reference proteome</keyword>
<accession>A0A0S2W196</accession>
<dbReference type="eggNOG" id="COG0614">
    <property type="taxonomic scope" value="Bacteria"/>
</dbReference>
<dbReference type="Pfam" id="PF01497">
    <property type="entry name" value="Peripla_BP_2"/>
    <property type="match status" value="1"/>
</dbReference>
<evidence type="ECO:0000313" key="6">
    <source>
        <dbReference type="Proteomes" id="UP000064844"/>
    </source>
</evidence>
<comment type="similarity">
    <text evidence="1">Belongs to the bacterial solute-binding protein 8 family.</text>
</comment>
<dbReference type="RefSeq" id="WP_082635979.1">
    <property type="nucleotide sequence ID" value="NZ_CP011307.1"/>
</dbReference>
<name>A0A0S2W196_9FIRM</name>
<keyword evidence="3" id="KW-0732">Signal</keyword>
<organism evidence="5 6">
    <name type="scientific">Intestinimonas butyriciproducens</name>
    <dbReference type="NCBI Taxonomy" id="1297617"/>
    <lineage>
        <taxon>Bacteria</taxon>
        <taxon>Bacillati</taxon>
        <taxon>Bacillota</taxon>
        <taxon>Clostridia</taxon>
        <taxon>Eubacteriales</taxon>
        <taxon>Intestinimonas</taxon>
    </lineage>
</organism>
<dbReference type="PANTHER" id="PTHR30535">
    <property type="entry name" value="VITAMIN B12-BINDING PROTEIN"/>
    <property type="match status" value="1"/>
</dbReference>
<dbReference type="SUPFAM" id="SSF53807">
    <property type="entry name" value="Helical backbone' metal receptor"/>
    <property type="match status" value="1"/>
</dbReference>
<dbReference type="KEGG" id="ibu:IB211_00540"/>
<feature type="signal peptide" evidence="3">
    <location>
        <begin position="1"/>
        <end position="19"/>
    </location>
</feature>
<dbReference type="PROSITE" id="PS51257">
    <property type="entry name" value="PROKAR_LIPOPROTEIN"/>
    <property type="match status" value="1"/>
</dbReference>
<evidence type="ECO:0000256" key="2">
    <source>
        <dbReference type="SAM" id="MobiDB-lite"/>
    </source>
</evidence>
<sequence length="370" mass="40398">MKRTLALFLALTLSLSLLAGCGGQEAQSTPAPTGTTAPTATPDAEEPTTKVVVDGLGREVEIPWPVERAVVANRYNSELIRACGAIDRVIAVDTNTAQDRVYWSQFDPDNVIGKGQSELNYEKIVDLGAQVLITPKNGTYEQDQEMLEPFGIKVLVVTGWDNADLVNQIEAVGRIFDVEEKAAELRAFYEENQQKLDACLANVTEKKTVYWEYGDPYTTCIPGTSNDGWHNMLVSAGAINIFGDESLAGKDIDPEAILLADPDLIIKTSSGPALKNTGVYTPPTQEMYEEITAEMVSRPGWSDLKAVQNKNLYCTTGFCAGGLGKLIGALYTATWLYPDECADIDPDAVFDEWMSMQEVGPIEGHVYRLP</sequence>
<dbReference type="Gene3D" id="3.40.50.1980">
    <property type="entry name" value="Nitrogenase molybdenum iron protein domain"/>
    <property type="match status" value="2"/>
</dbReference>
<proteinExistence type="inferred from homology"/>
<dbReference type="InterPro" id="IPR002491">
    <property type="entry name" value="ABC_transptr_periplasmic_BD"/>
</dbReference>
<dbReference type="EMBL" id="CP011307">
    <property type="protein sequence ID" value="ALP92935.1"/>
    <property type="molecule type" value="Genomic_DNA"/>
</dbReference>
<dbReference type="Proteomes" id="UP000064844">
    <property type="component" value="Chromosome"/>
</dbReference>
<reference evidence="5 6" key="1">
    <citation type="journal article" date="2015" name="Nat. Commun.">
        <title>Production of butyrate from lysine and the Amadori product fructoselysine by a human gut commensal.</title>
        <authorList>
            <person name="Bui T.P."/>
            <person name="Ritari J."/>
            <person name="Boeren S."/>
            <person name="de Waard P."/>
            <person name="Plugge C.M."/>
            <person name="de Vos W.M."/>
        </authorList>
    </citation>
    <scope>NUCLEOTIDE SEQUENCE [LARGE SCALE GENOMIC DNA]</scope>
    <source>
        <strain evidence="5 6">AF211</strain>
    </source>
</reference>
<evidence type="ECO:0000259" key="4">
    <source>
        <dbReference type="PROSITE" id="PS50983"/>
    </source>
</evidence>
<feature type="region of interest" description="Disordered" evidence="2">
    <location>
        <begin position="24"/>
        <end position="48"/>
    </location>
</feature>
<gene>
    <name evidence="5" type="ORF">IB211_00540</name>
</gene>
<feature type="domain" description="Fe/B12 periplasmic-binding" evidence="4">
    <location>
        <begin position="68"/>
        <end position="344"/>
    </location>
</feature>
<evidence type="ECO:0000256" key="3">
    <source>
        <dbReference type="SAM" id="SignalP"/>
    </source>
</evidence>
<dbReference type="PANTHER" id="PTHR30535:SF33">
    <property type="entry name" value="PERIPLASMIC BINDING PROTEIN"/>
    <property type="match status" value="1"/>
</dbReference>
<dbReference type="STRING" id="1297617.IB211_00540"/>
<dbReference type="InterPro" id="IPR050902">
    <property type="entry name" value="ABC_Transporter_SBP"/>
</dbReference>
<evidence type="ECO:0000313" key="5">
    <source>
        <dbReference type="EMBL" id="ALP92935.1"/>
    </source>
</evidence>
<dbReference type="PATRIC" id="fig|1297617.4.peg.548"/>
<feature type="chain" id="PRO_5039408999" description="Fe/B12 periplasmic-binding domain-containing protein" evidence="3">
    <location>
        <begin position="20"/>
        <end position="370"/>
    </location>
</feature>
<dbReference type="PROSITE" id="PS50983">
    <property type="entry name" value="FE_B12_PBP"/>
    <property type="match status" value="1"/>
</dbReference>
<dbReference type="AlphaFoldDB" id="A0A0S2W196"/>
<feature type="compositionally biased region" description="Low complexity" evidence="2">
    <location>
        <begin position="29"/>
        <end position="42"/>
    </location>
</feature>
<evidence type="ECO:0000256" key="1">
    <source>
        <dbReference type="ARBA" id="ARBA00008814"/>
    </source>
</evidence>
<protein>
    <recommendedName>
        <fullName evidence="4">Fe/B12 periplasmic-binding domain-containing protein</fullName>
    </recommendedName>
</protein>
<reference evidence="6" key="2">
    <citation type="submission" date="2015-04" db="EMBL/GenBank/DDBJ databases">
        <title>A butyrogenic pathway from the amino acid lysine in a human gut commensal.</title>
        <authorList>
            <person name="de Vos W.M."/>
            <person name="Bui N.T.P."/>
            <person name="Plugge C.M."/>
            <person name="Ritari J."/>
        </authorList>
    </citation>
    <scope>NUCLEOTIDE SEQUENCE [LARGE SCALE GENOMIC DNA]</scope>
    <source>
        <strain evidence="6">AF211</strain>
    </source>
</reference>